<dbReference type="Gene3D" id="1.25.40.120">
    <property type="entry name" value="Protein prenylyltransferase"/>
    <property type="match status" value="1"/>
</dbReference>
<dbReference type="PANTHER" id="PTHR11129">
    <property type="entry name" value="PROTEIN FARNESYLTRANSFERASE ALPHA SUBUNIT/RAB GERANYLGERANYL TRANSFERASE ALPHA SUBUNIT"/>
    <property type="match status" value="1"/>
</dbReference>
<evidence type="ECO:0000256" key="3">
    <source>
        <dbReference type="ARBA" id="ARBA00022679"/>
    </source>
</evidence>
<protein>
    <recommendedName>
        <fullName evidence="5">Integrase zinc-binding domain-containing protein</fullName>
    </recommendedName>
</protein>
<dbReference type="InterPro" id="IPR002088">
    <property type="entry name" value="Prenyl_trans_a"/>
</dbReference>
<sequence length="742" mass="86091">MESDTTNALKSSLSLKMAMPSLSLYPPDSIKLAAKDTVAKSAATSKWLSLAFLKKERRWMETLEDYDFDLHYHFGKADVVLDALSRKNYGQLSSLWFREFEMYVVIEDFELCFGWEGQDGIMRFKERLCVPRDVELRNKLLIDDHKAKYTIHHGSTRMYQDLKRQFWWSEMKRDIAQYVANCQIFQQVKVEHQKPARNPAIAQSTNPLSPVNTAANRPHLDCNLQPRLWPPAIVFFWATVEQKMTEEEKGVDLLNQLEHILESDPLIDEVGFIHPSQFFILNEEAGGVLPSSNHHLLQSEDGISSFWNRDHKLGISIDILLPLYRAAKNAFMAAIAQYKAHGNPSVKEEKSGDENISCHLESEVMKHSRALLLLSSDFGTAWNSRKLVLSKKQDLSMFMDEFLLSALVLSYSPKSEQAWSHRRWVIKMIAGNYTYLQEVLGKESELVEKIAEKSKMNYRAWNHRCWLVFYMTGEQVLHELDKSRSWAGLHVADNCCFHYRRACSGLKINLEKIELIPIGEVPNLEELAKVLGCKEGDWCTKKVRGRYGVGVWKSIRNGWEVFKDKTRFQVGSGNRRLMLRILECSCYKQDPNASSGYNIEIYRVWKEELDWNKMLIERYIGREGLWLHRRFLSLCWIKHFATDGGDLSCHSELKTDANHDISNFLDNEIQYVHSCLAIPSDDFEDVETQAVFSATYILWLTKQMYECEGIELQQKQLIRGGELKILLKKHRPEKSFLWDSII</sequence>
<keyword evidence="4" id="KW-0677">Repeat</keyword>
<name>A5B1M5_VITVI</name>
<evidence type="ECO:0000256" key="2">
    <source>
        <dbReference type="ARBA" id="ARBA00022602"/>
    </source>
</evidence>
<dbReference type="PANTHER" id="PTHR11129:SF10">
    <property type="entry name" value="PROTEIN PRENYLYLTRANSFERASE SUPERFAMILY PROTEIN"/>
    <property type="match status" value="1"/>
</dbReference>
<dbReference type="Pfam" id="PF17921">
    <property type="entry name" value="Integrase_H2C2"/>
    <property type="match status" value="1"/>
</dbReference>
<organism evidence="6">
    <name type="scientific">Vitis vinifera</name>
    <name type="common">Grape</name>
    <dbReference type="NCBI Taxonomy" id="29760"/>
    <lineage>
        <taxon>Eukaryota</taxon>
        <taxon>Viridiplantae</taxon>
        <taxon>Streptophyta</taxon>
        <taxon>Embryophyta</taxon>
        <taxon>Tracheophyta</taxon>
        <taxon>Spermatophyta</taxon>
        <taxon>Magnoliopsida</taxon>
        <taxon>eudicotyledons</taxon>
        <taxon>Gunneridae</taxon>
        <taxon>Pentapetalae</taxon>
        <taxon>rosids</taxon>
        <taxon>Vitales</taxon>
        <taxon>Vitaceae</taxon>
        <taxon>Viteae</taxon>
        <taxon>Vitis</taxon>
    </lineage>
</organism>
<dbReference type="InterPro" id="IPR041588">
    <property type="entry name" value="Integrase_H2C2"/>
</dbReference>
<keyword evidence="3" id="KW-0808">Transferase</keyword>
<feature type="domain" description="Integrase zinc-binding" evidence="5">
    <location>
        <begin position="135"/>
        <end position="190"/>
    </location>
</feature>
<accession>A5B1M5</accession>
<dbReference type="SUPFAM" id="SSF48439">
    <property type="entry name" value="Protein prenylyltransferase"/>
    <property type="match status" value="1"/>
</dbReference>
<gene>
    <name evidence="6" type="ORF">VITISV_025968</name>
</gene>
<comment type="similarity">
    <text evidence="1">Belongs to the protein prenyltransferase subunit alpha family.</text>
</comment>
<keyword evidence="2" id="KW-0637">Prenyltransferase</keyword>
<evidence type="ECO:0000256" key="1">
    <source>
        <dbReference type="ARBA" id="ARBA00006734"/>
    </source>
</evidence>
<dbReference type="Gene3D" id="1.10.340.70">
    <property type="match status" value="1"/>
</dbReference>
<dbReference type="AlphaFoldDB" id="A5B1M5"/>
<evidence type="ECO:0000259" key="5">
    <source>
        <dbReference type="Pfam" id="PF17921"/>
    </source>
</evidence>
<proteinExistence type="inferred from homology"/>
<dbReference type="EMBL" id="AM443513">
    <property type="protein sequence ID" value="CAN67402.1"/>
    <property type="molecule type" value="Genomic_DNA"/>
</dbReference>
<dbReference type="GO" id="GO:0008318">
    <property type="term" value="F:protein prenyltransferase activity"/>
    <property type="evidence" value="ECO:0007669"/>
    <property type="project" value="InterPro"/>
</dbReference>
<dbReference type="PROSITE" id="PS51147">
    <property type="entry name" value="PFTA"/>
    <property type="match status" value="2"/>
</dbReference>
<dbReference type="Pfam" id="PF01239">
    <property type="entry name" value="PPTA"/>
    <property type="match status" value="2"/>
</dbReference>
<evidence type="ECO:0000313" key="6">
    <source>
        <dbReference type="EMBL" id="CAN67402.1"/>
    </source>
</evidence>
<dbReference type="ExpressionAtlas" id="A5B1M5">
    <property type="expression patterns" value="baseline"/>
</dbReference>
<reference evidence="6" key="1">
    <citation type="journal article" date="2007" name="PLoS ONE">
        <title>The first genome sequence of an elite grapevine cultivar (Pinot noir Vitis vinifera L.): coping with a highly heterozygous genome.</title>
        <authorList>
            <person name="Velasco R."/>
            <person name="Zharkikh A."/>
            <person name="Troggio M."/>
            <person name="Cartwright D.A."/>
            <person name="Cestaro A."/>
            <person name="Pruss D."/>
            <person name="Pindo M."/>
            <person name="FitzGerald L.M."/>
            <person name="Vezzulli S."/>
            <person name="Reid J."/>
            <person name="Malacarne G."/>
            <person name="Iliev D."/>
            <person name="Coppola G."/>
            <person name="Wardell B."/>
            <person name="Micheletti D."/>
            <person name="Macalma T."/>
            <person name="Facci M."/>
            <person name="Mitchell J.T."/>
            <person name="Perazzolli M."/>
            <person name="Eldredge G."/>
            <person name="Gatto P."/>
            <person name="Oyzerski R."/>
            <person name="Moretto M."/>
            <person name="Gutin N."/>
            <person name="Stefanini M."/>
            <person name="Chen Y."/>
            <person name="Segala C."/>
            <person name="Davenport C."/>
            <person name="Dematte L."/>
            <person name="Mraz A."/>
            <person name="Battilana J."/>
            <person name="Stormo K."/>
            <person name="Costa F."/>
            <person name="Tao Q."/>
            <person name="Si-Ammour A."/>
            <person name="Harkins T."/>
            <person name="Lackey A."/>
            <person name="Perbost C."/>
            <person name="Taillon B."/>
            <person name="Stella A."/>
            <person name="Solovyev V."/>
            <person name="Fawcett J.A."/>
            <person name="Sterck L."/>
            <person name="Vandepoele K."/>
            <person name="Grando S.M."/>
            <person name="Toppo S."/>
            <person name="Moser C."/>
            <person name="Lanchbury J."/>
            <person name="Bogden R."/>
            <person name="Skolnick M."/>
            <person name="Sgaramella V."/>
            <person name="Bhatnagar S.K."/>
            <person name="Fontana P."/>
            <person name="Gutin A."/>
            <person name="Van de Peer Y."/>
            <person name="Salamini F."/>
            <person name="Viola R."/>
        </authorList>
    </citation>
    <scope>NUCLEOTIDE SEQUENCE</scope>
</reference>
<evidence type="ECO:0000256" key="4">
    <source>
        <dbReference type="ARBA" id="ARBA00022737"/>
    </source>
</evidence>